<dbReference type="EMBL" id="BTSX01000004">
    <property type="protein sequence ID" value="GMS94931.1"/>
    <property type="molecule type" value="Genomic_DNA"/>
</dbReference>
<evidence type="ECO:0000256" key="3">
    <source>
        <dbReference type="ARBA" id="ARBA00022833"/>
    </source>
</evidence>
<evidence type="ECO:0000256" key="1">
    <source>
        <dbReference type="ARBA" id="ARBA00022723"/>
    </source>
</evidence>
<proteinExistence type="inferred from homology"/>
<dbReference type="Gene3D" id="1.10.565.10">
    <property type="entry name" value="Retinoid X Receptor"/>
    <property type="match status" value="1"/>
</dbReference>
<feature type="domain" description="NR LBD" evidence="11">
    <location>
        <begin position="109"/>
        <end position="352"/>
    </location>
</feature>
<dbReference type="Pfam" id="PF00105">
    <property type="entry name" value="zf-C4"/>
    <property type="match status" value="1"/>
</dbReference>
<comment type="subcellular location">
    <subcellularLocation>
        <location evidence="9">Nucleus</location>
    </subcellularLocation>
</comment>
<evidence type="ECO:0000256" key="2">
    <source>
        <dbReference type="ARBA" id="ARBA00022771"/>
    </source>
</evidence>
<keyword evidence="1 9" id="KW-0479">Metal-binding</keyword>
<dbReference type="GO" id="GO:0008270">
    <property type="term" value="F:zinc ion binding"/>
    <property type="evidence" value="ECO:0007669"/>
    <property type="project" value="UniProtKB-KW"/>
</dbReference>
<dbReference type="Proteomes" id="UP001432027">
    <property type="component" value="Unassembled WGS sequence"/>
</dbReference>
<keyword evidence="2 9" id="KW-0863">Zinc-finger</keyword>
<feature type="domain" description="Nuclear receptor" evidence="10">
    <location>
        <begin position="7"/>
        <end position="83"/>
    </location>
</feature>
<keyword evidence="4 9" id="KW-0805">Transcription regulation</keyword>
<keyword evidence="6 9" id="KW-0804">Transcription</keyword>
<keyword evidence="8 9" id="KW-0539">Nucleus</keyword>
<comment type="caution">
    <text evidence="12">The sequence shown here is derived from an EMBL/GenBank/DDBJ whole genome shotgun (WGS) entry which is preliminary data.</text>
</comment>
<evidence type="ECO:0000256" key="7">
    <source>
        <dbReference type="ARBA" id="ARBA00023170"/>
    </source>
</evidence>
<evidence type="ECO:0000313" key="12">
    <source>
        <dbReference type="EMBL" id="GMS94931.1"/>
    </source>
</evidence>
<keyword evidence="13" id="KW-1185">Reference proteome</keyword>
<dbReference type="InterPro" id="IPR035500">
    <property type="entry name" value="NHR-like_dom_sf"/>
</dbReference>
<name>A0AAV5TKU1_9BILA</name>
<dbReference type="InterPro" id="IPR013088">
    <property type="entry name" value="Znf_NHR/GATA"/>
</dbReference>
<evidence type="ECO:0000256" key="6">
    <source>
        <dbReference type="ARBA" id="ARBA00023163"/>
    </source>
</evidence>
<dbReference type="GO" id="GO:0003700">
    <property type="term" value="F:DNA-binding transcription factor activity"/>
    <property type="evidence" value="ECO:0007669"/>
    <property type="project" value="InterPro"/>
</dbReference>
<evidence type="ECO:0008006" key="14">
    <source>
        <dbReference type="Google" id="ProtNLM"/>
    </source>
</evidence>
<dbReference type="GO" id="GO:0005634">
    <property type="term" value="C:nucleus"/>
    <property type="evidence" value="ECO:0007669"/>
    <property type="project" value="UniProtKB-SubCell"/>
</dbReference>
<dbReference type="InterPro" id="IPR001628">
    <property type="entry name" value="Znf_hrmn_rcpt"/>
</dbReference>
<dbReference type="PRINTS" id="PR00047">
    <property type="entry name" value="STROIDFINGER"/>
</dbReference>
<dbReference type="Pfam" id="PF00104">
    <property type="entry name" value="Hormone_recep"/>
    <property type="match status" value="1"/>
</dbReference>
<protein>
    <recommendedName>
        <fullName evidence="14">Nuclear receptor</fullName>
    </recommendedName>
</protein>
<dbReference type="AlphaFoldDB" id="A0AAV5TKU1"/>
<evidence type="ECO:0000256" key="8">
    <source>
        <dbReference type="ARBA" id="ARBA00023242"/>
    </source>
</evidence>
<keyword evidence="5 9" id="KW-0238">DNA-binding</keyword>
<dbReference type="InterPro" id="IPR000536">
    <property type="entry name" value="Nucl_hrmn_rcpt_lig-bd"/>
</dbReference>
<gene>
    <name evidence="12" type="ORF">PENTCL1PPCAC_17106</name>
</gene>
<evidence type="ECO:0000259" key="10">
    <source>
        <dbReference type="PROSITE" id="PS51030"/>
    </source>
</evidence>
<comment type="similarity">
    <text evidence="9">Belongs to the nuclear hormone receptor family.</text>
</comment>
<dbReference type="Gene3D" id="3.30.50.10">
    <property type="entry name" value="Erythroid Transcription Factor GATA-1, subunit A"/>
    <property type="match status" value="1"/>
</dbReference>
<evidence type="ECO:0000256" key="9">
    <source>
        <dbReference type="RuleBase" id="RU004334"/>
    </source>
</evidence>
<dbReference type="SMART" id="SM00399">
    <property type="entry name" value="ZnF_C4"/>
    <property type="match status" value="1"/>
</dbReference>
<evidence type="ECO:0000259" key="11">
    <source>
        <dbReference type="PROSITE" id="PS51843"/>
    </source>
</evidence>
<keyword evidence="3 9" id="KW-0862">Zinc</keyword>
<keyword evidence="7 9" id="KW-0675">Receptor</keyword>
<dbReference type="PROSITE" id="PS51030">
    <property type="entry name" value="NUCLEAR_REC_DBD_2"/>
    <property type="match status" value="1"/>
</dbReference>
<evidence type="ECO:0000256" key="5">
    <source>
        <dbReference type="ARBA" id="ARBA00023125"/>
    </source>
</evidence>
<evidence type="ECO:0000256" key="4">
    <source>
        <dbReference type="ARBA" id="ARBA00023015"/>
    </source>
</evidence>
<dbReference type="PROSITE" id="PS00031">
    <property type="entry name" value="NUCLEAR_REC_DBD_1"/>
    <property type="match status" value="1"/>
</dbReference>
<accession>A0AAV5TKU1</accession>
<dbReference type="SMART" id="SM00430">
    <property type="entry name" value="HOLI"/>
    <property type="match status" value="1"/>
</dbReference>
<reference evidence="12" key="1">
    <citation type="submission" date="2023-10" db="EMBL/GenBank/DDBJ databases">
        <title>Genome assembly of Pristionchus species.</title>
        <authorList>
            <person name="Yoshida K."/>
            <person name="Sommer R.J."/>
        </authorList>
    </citation>
    <scope>NUCLEOTIDE SEQUENCE</scope>
    <source>
        <strain evidence="12">RS0144</strain>
    </source>
</reference>
<dbReference type="SUPFAM" id="SSF57716">
    <property type="entry name" value="Glucocorticoid receptor-like (DNA-binding domain)"/>
    <property type="match status" value="1"/>
</dbReference>
<dbReference type="PANTHER" id="PTHR46011:SF6">
    <property type="entry name" value="HIGH ZINC ACTIVATED NUCLEAR RECEPTOR PROTEIN"/>
    <property type="match status" value="1"/>
</dbReference>
<dbReference type="GO" id="GO:0043565">
    <property type="term" value="F:sequence-specific DNA binding"/>
    <property type="evidence" value="ECO:0007669"/>
    <property type="project" value="InterPro"/>
</dbReference>
<dbReference type="SUPFAM" id="SSF48508">
    <property type="entry name" value="Nuclear receptor ligand-binding domain"/>
    <property type="match status" value="1"/>
</dbReference>
<dbReference type="PROSITE" id="PS51843">
    <property type="entry name" value="NR_LBD"/>
    <property type="match status" value="1"/>
</dbReference>
<dbReference type="PANTHER" id="PTHR46011">
    <property type="entry name" value="NUCLEAR HORMONE RECEPTOR FAMILY MEMBER NHR-86-RELATED"/>
    <property type="match status" value="1"/>
</dbReference>
<evidence type="ECO:0000313" key="13">
    <source>
        <dbReference type="Proteomes" id="UP001432027"/>
    </source>
</evidence>
<organism evidence="12 13">
    <name type="scientific">Pristionchus entomophagus</name>
    <dbReference type="NCBI Taxonomy" id="358040"/>
    <lineage>
        <taxon>Eukaryota</taxon>
        <taxon>Metazoa</taxon>
        <taxon>Ecdysozoa</taxon>
        <taxon>Nematoda</taxon>
        <taxon>Chromadorea</taxon>
        <taxon>Rhabditida</taxon>
        <taxon>Rhabditina</taxon>
        <taxon>Diplogasteromorpha</taxon>
        <taxon>Diplogasteroidea</taxon>
        <taxon>Neodiplogasteridae</taxon>
        <taxon>Pristionchus</taxon>
    </lineage>
</organism>
<sequence>MSEPGCSLQCLVCSVPITSTHFGMDTCRACSTFFKRTKTTGRIYPCKGGNRRCSTDKDAHLTCRRCRFDKCIALGMEYNGPLRARRKSTIPILQRIKTESKAFIERRREQELKIIQIHGGHKRYSHPSMEIYDVQQETCYEIYRIFIVESYAFFNNSFPAFSVLKDRERELIFKDYIGKMSMVEGYMRTQQIWGGTKKYMMCSVLTCYDVERAILMDEMQNIDNIKFLLSFTKTYADGQNEIFLPIFTKCSLTEREYYALMALVMSELDSECDISEEAEVILDRYRQETLEDLQLYYQKELGLKDFSTRLGNLMSLNHAIQECKSAFKIFFRFYATIFDVFVTDNLIKDFFL</sequence>